<protein>
    <submittedName>
        <fullName evidence="2">Uncharacterized protein</fullName>
    </submittedName>
</protein>
<proteinExistence type="predicted"/>
<dbReference type="eggNOG" id="ENOG5033I5G">
    <property type="taxonomic scope" value="Bacteria"/>
</dbReference>
<evidence type="ECO:0000256" key="1">
    <source>
        <dbReference type="SAM" id="MobiDB-lite"/>
    </source>
</evidence>
<dbReference type="STRING" id="414684.RC1_0499"/>
<organism evidence="2 3">
    <name type="scientific">Rhodospirillum centenum (strain ATCC 51521 / SW)</name>
    <dbReference type="NCBI Taxonomy" id="414684"/>
    <lineage>
        <taxon>Bacteria</taxon>
        <taxon>Pseudomonadati</taxon>
        <taxon>Pseudomonadota</taxon>
        <taxon>Alphaproteobacteria</taxon>
        <taxon>Rhodospirillales</taxon>
        <taxon>Rhodospirillaceae</taxon>
        <taxon>Rhodospirillum</taxon>
    </lineage>
</organism>
<dbReference type="RefSeq" id="WP_012565728.1">
    <property type="nucleotide sequence ID" value="NC_011420.2"/>
</dbReference>
<feature type="compositionally biased region" description="Pro residues" evidence="1">
    <location>
        <begin position="76"/>
        <end position="99"/>
    </location>
</feature>
<dbReference type="AlphaFoldDB" id="B6IR50"/>
<gene>
    <name evidence="2" type="ordered locus">RC1_0499</name>
</gene>
<sequence length="210" mass="21945">MTHAAGISGTVAIGRTLGAASDVAVGSGPSRSVPGRGADGLLTGAVCLLAAAVLLVSCADPGSRPPEPTPVALTVPGPPPAPPARVPTSPVPRPKPPVPVTQLAGVPAALPGPSAAPPHLQETSFDPKTLVGMTEQETMRLLGQPSWTEEIPPAKTWRYANDRCVLRVFFFMEMTTRDFRTLSYELTSTDDQPNVAQQCFAELVAQAWHP</sequence>
<keyword evidence="3" id="KW-1185">Reference proteome</keyword>
<feature type="region of interest" description="Disordered" evidence="1">
    <location>
        <begin position="62"/>
        <end position="104"/>
    </location>
</feature>
<dbReference type="EMBL" id="CP000613">
    <property type="protein sequence ID" value="ACI97936.1"/>
    <property type="molecule type" value="Genomic_DNA"/>
</dbReference>
<name>B6IR50_RHOCS</name>
<dbReference type="Proteomes" id="UP000001591">
    <property type="component" value="Chromosome"/>
</dbReference>
<dbReference type="OrthoDB" id="7376129at2"/>
<evidence type="ECO:0000313" key="3">
    <source>
        <dbReference type="Proteomes" id="UP000001591"/>
    </source>
</evidence>
<dbReference type="HOGENOM" id="CLU_1309312_0_0_5"/>
<accession>B6IR50</accession>
<dbReference type="KEGG" id="rce:RC1_0499"/>
<reference evidence="2 3" key="1">
    <citation type="journal article" date="2010" name="BMC Genomics">
        <title>Metabolic flexibility revealed in the genome of the cyst-forming alpha-1 proteobacterium Rhodospirillum centenum.</title>
        <authorList>
            <person name="Lu Y.K."/>
            <person name="Marden J."/>
            <person name="Han M."/>
            <person name="Swingley W.D."/>
            <person name="Mastrian S.D."/>
            <person name="Chowdhury S.R."/>
            <person name="Hao J."/>
            <person name="Helmy T."/>
            <person name="Kim S."/>
            <person name="Kurdoglu A.A."/>
            <person name="Matthies H.J."/>
            <person name="Rollo D."/>
            <person name="Stothard P."/>
            <person name="Blankenship R.E."/>
            <person name="Bauer C.E."/>
            <person name="Touchman J.W."/>
        </authorList>
    </citation>
    <scope>NUCLEOTIDE SEQUENCE [LARGE SCALE GENOMIC DNA]</scope>
    <source>
        <strain evidence="3">ATCC 51521 / SW</strain>
    </source>
</reference>
<evidence type="ECO:0000313" key="2">
    <source>
        <dbReference type="EMBL" id="ACI97936.1"/>
    </source>
</evidence>